<dbReference type="EMBL" id="BMAW01107397">
    <property type="protein sequence ID" value="GFT29168.1"/>
    <property type="molecule type" value="Genomic_DNA"/>
</dbReference>
<organism evidence="1 2">
    <name type="scientific">Nephila pilipes</name>
    <name type="common">Giant wood spider</name>
    <name type="synonym">Nephila maculata</name>
    <dbReference type="NCBI Taxonomy" id="299642"/>
    <lineage>
        <taxon>Eukaryota</taxon>
        <taxon>Metazoa</taxon>
        <taxon>Ecdysozoa</taxon>
        <taxon>Arthropoda</taxon>
        <taxon>Chelicerata</taxon>
        <taxon>Arachnida</taxon>
        <taxon>Araneae</taxon>
        <taxon>Araneomorphae</taxon>
        <taxon>Entelegynae</taxon>
        <taxon>Araneoidea</taxon>
        <taxon>Nephilidae</taxon>
        <taxon>Nephila</taxon>
    </lineage>
</organism>
<dbReference type="AlphaFoldDB" id="A0A8X6TNA0"/>
<keyword evidence="2" id="KW-1185">Reference proteome</keyword>
<gene>
    <name evidence="1" type="ORF">NPIL_69581</name>
</gene>
<protein>
    <submittedName>
        <fullName evidence="1">Uncharacterized protein</fullName>
    </submittedName>
</protein>
<feature type="non-terminal residue" evidence="1">
    <location>
        <position position="1"/>
    </location>
</feature>
<accession>A0A8X6TNA0</accession>
<proteinExistence type="predicted"/>
<evidence type="ECO:0000313" key="1">
    <source>
        <dbReference type="EMBL" id="GFT29168.1"/>
    </source>
</evidence>
<comment type="caution">
    <text evidence="1">The sequence shown here is derived from an EMBL/GenBank/DDBJ whole genome shotgun (WGS) entry which is preliminary data.</text>
</comment>
<dbReference type="Proteomes" id="UP000887013">
    <property type="component" value="Unassembled WGS sequence"/>
</dbReference>
<sequence length="69" mass="8154">RWKKEKTEGRMTLRIYEIGEDSAAWQFGCEPLVFIRDEESLINTEKHYIKVVSPILGEDCICFLYDNII</sequence>
<evidence type="ECO:0000313" key="2">
    <source>
        <dbReference type="Proteomes" id="UP000887013"/>
    </source>
</evidence>
<name>A0A8X6TNA0_NEPPI</name>
<reference evidence="1" key="1">
    <citation type="submission" date="2020-08" db="EMBL/GenBank/DDBJ databases">
        <title>Multicomponent nature underlies the extraordinary mechanical properties of spider dragline silk.</title>
        <authorList>
            <person name="Kono N."/>
            <person name="Nakamura H."/>
            <person name="Mori M."/>
            <person name="Yoshida Y."/>
            <person name="Ohtoshi R."/>
            <person name="Malay A.D."/>
            <person name="Moran D.A.P."/>
            <person name="Tomita M."/>
            <person name="Numata K."/>
            <person name="Arakawa K."/>
        </authorList>
    </citation>
    <scope>NUCLEOTIDE SEQUENCE</scope>
</reference>